<reference evidence="1" key="1">
    <citation type="submission" date="2020-01" db="EMBL/GenBank/DDBJ databases">
        <title>Identification and distribution of gene clusters putatively required for synthesis of sphingolipid metabolism inhibitors in phylogenetically diverse species of the filamentous fungus Fusarium.</title>
        <authorList>
            <person name="Kim H.-S."/>
            <person name="Busman M."/>
            <person name="Brown D.W."/>
            <person name="Divon H."/>
            <person name="Uhlig S."/>
            <person name="Proctor R.H."/>
        </authorList>
    </citation>
    <scope>NUCLEOTIDE SEQUENCE</scope>
    <source>
        <strain evidence="1">NRRL 53441</strain>
    </source>
</reference>
<dbReference type="Gene3D" id="3.80.10.10">
    <property type="entry name" value="Ribonuclease Inhibitor"/>
    <property type="match status" value="1"/>
</dbReference>
<dbReference type="InterPro" id="IPR032675">
    <property type="entry name" value="LRR_dom_sf"/>
</dbReference>
<organism evidence="1 2">
    <name type="scientific">Fusarium austroafricanum</name>
    <dbReference type="NCBI Taxonomy" id="2364996"/>
    <lineage>
        <taxon>Eukaryota</taxon>
        <taxon>Fungi</taxon>
        <taxon>Dikarya</taxon>
        <taxon>Ascomycota</taxon>
        <taxon>Pezizomycotina</taxon>
        <taxon>Sordariomycetes</taxon>
        <taxon>Hypocreomycetidae</taxon>
        <taxon>Hypocreales</taxon>
        <taxon>Nectriaceae</taxon>
        <taxon>Fusarium</taxon>
        <taxon>Fusarium concolor species complex</taxon>
    </lineage>
</organism>
<evidence type="ECO:0008006" key="3">
    <source>
        <dbReference type="Google" id="ProtNLM"/>
    </source>
</evidence>
<evidence type="ECO:0000313" key="1">
    <source>
        <dbReference type="EMBL" id="KAF4446987.1"/>
    </source>
</evidence>
<comment type="caution">
    <text evidence="1">The sequence shown here is derived from an EMBL/GenBank/DDBJ whole genome shotgun (WGS) entry which is preliminary data.</text>
</comment>
<evidence type="ECO:0000313" key="2">
    <source>
        <dbReference type="Proteomes" id="UP000605986"/>
    </source>
</evidence>
<gene>
    <name evidence="1" type="ORF">F53441_9458</name>
</gene>
<name>A0A8H4P3F5_9HYPO</name>
<dbReference type="Proteomes" id="UP000605986">
    <property type="component" value="Unassembled WGS sequence"/>
</dbReference>
<dbReference type="AlphaFoldDB" id="A0A8H4P3F5"/>
<proteinExistence type="predicted"/>
<dbReference type="SUPFAM" id="SSF52047">
    <property type="entry name" value="RNI-like"/>
    <property type="match status" value="1"/>
</dbReference>
<keyword evidence="2" id="KW-1185">Reference proteome</keyword>
<dbReference type="OrthoDB" id="5089581at2759"/>
<accession>A0A8H4P3F5</accession>
<dbReference type="EMBL" id="JAADJG010000421">
    <property type="protein sequence ID" value="KAF4446987.1"/>
    <property type="molecule type" value="Genomic_DNA"/>
</dbReference>
<protein>
    <recommendedName>
        <fullName evidence="3">F-box domain-containing protein</fullName>
    </recommendedName>
</protein>
<sequence length="534" mass="60859">MDQHTNDTISTKETVTDSMNTIQLQATGKGQGIAGYNVPVPSQIHEQTNALIRIAHQKPNDSEAQRRARAAISLYMHNFGHSRSTEQIMGGRKADYLDEQSRFPMEIYGLIVSHLVVESRRSYRSKNVEIHKTLFSLSRTSRFFQELVEPYLYKYPQIEKLQSYKDLYLFRFSLAVEPRRESLVRFLWFNWEGHAPTRRLHIDIAQACPNLHMLHLWISDVSPTDESKRQVFEDLADLSAACANVSSFRLKIPSYMSDTRLLDDPRFAKFAQQVTNFELLDWGKQEWFGMAMLPHLSPNLTSLSLDSKFSEYGDFLPELCKRCPVLENLQLDCKFINAQGLVDACIAWGPTLKSLFLDYTDGNAGLVSQFFSHMQVLEGLVLEDSVAVHINDIIAIAQSQTGLRKFVLRSEIIEPNDHYGEKASPQLNGHLADLVTAHASTLQTIWVGGDFQLDRKVFESLKQAKHLKCIRLAWEEGLKQKDIDDLFAACPNLAGGFRYKIGDEGLHTLTIGDINKVLYYSVTPPNTVEWVVRR</sequence>